<dbReference type="AlphaFoldDB" id="A0A6H1Q342"/>
<dbReference type="EMBL" id="CP038852">
    <property type="protein sequence ID" value="QIZ21347.1"/>
    <property type="molecule type" value="Genomic_DNA"/>
</dbReference>
<gene>
    <name evidence="2" type="ORF">E5R92_06065</name>
</gene>
<dbReference type="Proteomes" id="UP000501094">
    <property type="component" value="Chromosome"/>
</dbReference>
<proteinExistence type="predicted"/>
<organism evidence="2 3">
    <name type="scientific">Candidatus Pelagibacter giovannonii</name>
    <dbReference type="NCBI Taxonomy" id="2563896"/>
    <lineage>
        <taxon>Bacteria</taxon>
        <taxon>Pseudomonadati</taxon>
        <taxon>Pseudomonadota</taxon>
        <taxon>Alphaproteobacteria</taxon>
        <taxon>Candidatus Pelagibacterales</taxon>
        <taxon>Candidatus Pelagibacteraceae</taxon>
        <taxon>Candidatus Pelagibacter</taxon>
    </lineage>
</organism>
<evidence type="ECO:0000313" key="3">
    <source>
        <dbReference type="Proteomes" id="UP000501094"/>
    </source>
</evidence>
<evidence type="ECO:0000256" key="1">
    <source>
        <dbReference type="SAM" id="SignalP"/>
    </source>
</evidence>
<reference evidence="2 3" key="1">
    <citation type="journal article" date="2020" name="Nat. Microbiol.">
        <title>Lysogenic host-virus interactions in SAR11 marine bacteria.</title>
        <authorList>
            <person name="Morris R.M."/>
            <person name="Cain K.R."/>
            <person name="Hvorecny K.L."/>
            <person name="Kollman J.M."/>
        </authorList>
    </citation>
    <scope>NUCLEOTIDE SEQUENCE [LARGE SCALE GENOMIC DNA]</scope>
    <source>
        <strain evidence="2 3">NP1</strain>
    </source>
</reference>
<keyword evidence="3" id="KW-1185">Reference proteome</keyword>
<sequence length="587" mass="64446">MKKISFIFLLLICSFISFVGQSYANEISSDATSQIDLTNNGAGEGDPDLTVKEGITVIKDNQQNLIKGFGSDGIEDANIILEIDAKLQGLHNTIMIRQSDNVTITNSGSIISLGSKAINMRSAQDTTITNNVGATITSLNNAISGEEKDSDSEAVSGTVITNSGTIFSDTQRAIYLYSGADTATITNNSSGVMYNSNTNEVVHVGSDSTITNSGTIQNRNSPDNNSIVLQGNDNTITLKDKGILVGTIDAGSTTGNTLKFQHGMGQGYYYKTSGDFTLQDLDGNQVVKGSAGSVGQGASETLDELLSYKSINLRNFFSKYNKLDDQDVWGETYVSNLKRDAHTNNLALEYDLTNFGVNLINKIDNANFVIAFEGGRQDFVKDHKIDYQNISAGVYLPQKDNPYFNLDLFILGGITLKDGERTILTNTTTSGKLTIDSDYETYEIHTGIKKNNLSSIPDFGFAASYSMTPSYDESKYFSWTDRHVGNLSIFFEDDYNLINNKDSKLFLGWTLDMRKMMGDKKQVYSINGTSATYEQQNDLTNEISLIANMGYEKKFSDKSKILFLLDTKNTNRYTKSVGANISFKSKF</sequence>
<name>A0A6H1Q342_9PROT</name>
<evidence type="ECO:0000313" key="2">
    <source>
        <dbReference type="EMBL" id="QIZ21347.1"/>
    </source>
</evidence>
<dbReference type="KEGG" id="peg:E5R92_06065"/>
<accession>A0A6H1Q342</accession>
<feature type="signal peptide" evidence="1">
    <location>
        <begin position="1"/>
        <end position="24"/>
    </location>
</feature>
<keyword evidence="1" id="KW-0732">Signal</keyword>
<evidence type="ECO:0008006" key="4">
    <source>
        <dbReference type="Google" id="ProtNLM"/>
    </source>
</evidence>
<protein>
    <recommendedName>
        <fullName evidence="4">Autotransporter outer membrane beta-barrel domain-containing protein</fullName>
    </recommendedName>
</protein>
<feature type="chain" id="PRO_5026221894" description="Autotransporter outer membrane beta-barrel domain-containing protein" evidence="1">
    <location>
        <begin position="25"/>
        <end position="587"/>
    </location>
</feature>
<dbReference type="RefSeq" id="WP_168607202.1">
    <property type="nucleotide sequence ID" value="NZ_CP038852.1"/>
</dbReference>